<dbReference type="Pfam" id="PF01610">
    <property type="entry name" value="DDE_Tnp_ISL3"/>
    <property type="match status" value="1"/>
</dbReference>
<dbReference type="Proteomes" id="UP001275315">
    <property type="component" value="Unassembled WGS sequence"/>
</dbReference>
<protein>
    <submittedName>
        <fullName evidence="3">Transposase</fullName>
    </submittedName>
</protein>
<dbReference type="InterPro" id="IPR002560">
    <property type="entry name" value="Transposase_DDE"/>
</dbReference>
<evidence type="ECO:0000259" key="1">
    <source>
        <dbReference type="Pfam" id="PF01610"/>
    </source>
</evidence>
<dbReference type="RefSeq" id="WP_320379349.1">
    <property type="nucleotide sequence ID" value="NZ_JAWDIQ010000001.1"/>
</dbReference>
<feature type="domain" description="Transposase IS204/IS1001/IS1096/IS1165 zinc-finger" evidence="2">
    <location>
        <begin position="47"/>
        <end position="95"/>
    </location>
</feature>
<name>A0ABU5CQK0_9BACI</name>
<dbReference type="Pfam" id="PF14690">
    <property type="entry name" value="Zn_ribbon_ISL3"/>
    <property type="match status" value="1"/>
</dbReference>
<proteinExistence type="predicted"/>
<dbReference type="EMBL" id="JAWDIQ010000001">
    <property type="protein sequence ID" value="MDY0408632.1"/>
    <property type="molecule type" value="Genomic_DNA"/>
</dbReference>
<dbReference type="PANTHER" id="PTHR33498:SF1">
    <property type="entry name" value="TRANSPOSASE FOR INSERTION SEQUENCE ELEMENT IS1557"/>
    <property type="match status" value="1"/>
</dbReference>
<accession>A0ABU5CQK0</accession>
<evidence type="ECO:0000313" key="3">
    <source>
        <dbReference type="EMBL" id="MDY0408632.1"/>
    </source>
</evidence>
<dbReference type="InterPro" id="IPR029261">
    <property type="entry name" value="Transposase_Znf"/>
</dbReference>
<sequence>MSISNDIRNMLDIQDKNIYISENAVTYGQHKGKDCKFIKAKLTYEVNECPNCQAEKVGASIYKNGTQLSRITIPTMGVYPTYLLLKKQRFMCKHCDTSFTAQTNISYTEYKYYGLFGQRLESSVVQEILDYSGELRVNYDLYQDLLEAIDEKDYHALENALSKQCPTDASTYLRTSMKTLRKHLPYTKNSFQYTYNNSRIEGINNKIKVLNRVAYGYRNFNHYKNRIRIHFKLKPLVKTPNTSDKNKSHSRAA</sequence>
<evidence type="ECO:0000259" key="2">
    <source>
        <dbReference type="Pfam" id="PF14690"/>
    </source>
</evidence>
<keyword evidence="4" id="KW-1185">Reference proteome</keyword>
<gene>
    <name evidence="3" type="ORF">RWD45_08775</name>
</gene>
<dbReference type="PANTHER" id="PTHR33498">
    <property type="entry name" value="TRANSPOSASE FOR INSERTION SEQUENCE ELEMENT IS1557"/>
    <property type="match status" value="1"/>
</dbReference>
<comment type="caution">
    <text evidence="3">The sequence shown here is derived from an EMBL/GenBank/DDBJ whole genome shotgun (WGS) entry which is preliminary data.</text>
</comment>
<evidence type="ECO:0000313" key="4">
    <source>
        <dbReference type="Proteomes" id="UP001275315"/>
    </source>
</evidence>
<feature type="domain" description="Transposase IS204/IS1001/IS1096/IS1165 DDE" evidence="1">
    <location>
        <begin position="125"/>
        <end position="227"/>
    </location>
</feature>
<organism evidence="3 4">
    <name type="scientific">Paracerasibacillus soli</name>
    <dbReference type="NCBI Taxonomy" id="480284"/>
    <lineage>
        <taxon>Bacteria</taxon>
        <taxon>Bacillati</taxon>
        <taxon>Bacillota</taxon>
        <taxon>Bacilli</taxon>
        <taxon>Bacillales</taxon>
        <taxon>Bacillaceae</taxon>
        <taxon>Paracerasibacillus</taxon>
    </lineage>
</organism>
<reference evidence="3 4" key="1">
    <citation type="submission" date="2023-10" db="EMBL/GenBank/DDBJ databases">
        <title>Virgibacillus soli CC-YMP-6 genome.</title>
        <authorList>
            <person name="Miliotis G."/>
            <person name="Sengupta P."/>
            <person name="Hameed A."/>
            <person name="Chuvochina M."/>
            <person name="Mcdonagh F."/>
            <person name="Simpson A.C."/>
            <person name="Singh N.K."/>
            <person name="Rekha P.D."/>
            <person name="Raman K."/>
            <person name="Hugenholtz P."/>
            <person name="Venkateswaran K."/>
        </authorList>
    </citation>
    <scope>NUCLEOTIDE SEQUENCE [LARGE SCALE GENOMIC DNA]</scope>
    <source>
        <strain evidence="3 4">CC-YMP-6</strain>
    </source>
</reference>
<dbReference type="InterPro" id="IPR047951">
    <property type="entry name" value="Transpos_ISL3"/>
</dbReference>